<sequence>MIKRFIFLSALVTALVGCGNGMYSTPRVREGALGGAAVGAIAGQLIGRNTAGTLIGAGIGALAGAAIGHERDENAYRRYRNRYY</sequence>
<gene>
    <name evidence="2" type="ORF">RFV38_08920</name>
</gene>
<name>A0ABU4WAS0_9FUSO</name>
<organism evidence="2 3">
    <name type="scientific">Candidatus Cetobacterium colombiensis</name>
    <dbReference type="NCBI Taxonomy" id="3073100"/>
    <lineage>
        <taxon>Bacteria</taxon>
        <taxon>Fusobacteriati</taxon>
        <taxon>Fusobacteriota</taxon>
        <taxon>Fusobacteriia</taxon>
        <taxon>Fusobacteriales</taxon>
        <taxon>Fusobacteriaceae</taxon>
        <taxon>Cetobacterium</taxon>
    </lineage>
</organism>
<dbReference type="Pfam" id="PF13488">
    <property type="entry name" value="Gly-zipper_Omp"/>
    <property type="match status" value="1"/>
</dbReference>
<dbReference type="EMBL" id="JAVIKH010000011">
    <property type="protein sequence ID" value="MDX8336616.1"/>
    <property type="molecule type" value="Genomic_DNA"/>
</dbReference>
<feature type="domain" description="Glycine zipper" evidence="1">
    <location>
        <begin position="31"/>
        <end position="74"/>
    </location>
</feature>
<dbReference type="RefSeq" id="WP_320314001.1">
    <property type="nucleotide sequence ID" value="NZ_JAVIKH010000011.1"/>
</dbReference>
<dbReference type="PROSITE" id="PS51257">
    <property type="entry name" value="PROKAR_LIPOPROTEIN"/>
    <property type="match status" value="1"/>
</dbReference>
<proteinExistence type="predicted"/>
<dbReference type="Proteomes" id="UP001279681">
    <property type="component" value="Unassembled WGS sequence"/>
</dbReference>
<accession>A0ABU4WAS0</accession>
<reference evidence="3" key="1">
    <citation type="submission" date="2023-07" db="EMBL/GenBank/DDBJ databases">
        <authorList>
            <person name="Colorado M.A."/>
            <person name="Villamil L.M."/>
            <person name="Melo J.F."/>
            <person name="Rodriguez J.A."/>
            <person name="Ruiz R.Y."/>
        </authorList>
    </citation>
    <scope>NUCLEOTIDE SEQUENCE [LARGE SCALE GENOMIC DNA]</scope>
    <source>
        <strain evidence="3">C33</strain>
    </source>
</reference>
<comment type="caution">
    <text evidence="2">The sequence shown here is derived from an EMBL/GenBank/DDBJ whole genome shotgun (WGS) entry which is preliminary data.</text>
</comment>
<evidence type="ECO:0000259" key="1">
    <source>
        <dbReference type="Pfam" id="PF13488"/>
    </source>
</evidence>
<evidence type="ECO:0000313" key="2">
    <source>
        <dbReference type="EMBL" id="MDX8336616.1"/>
    </source>
</evidence>
<protein>
    <submittedName>
        <fullName evidence="2">Glycine zipper domain-containing protein</fullName>
    </submittedName>
</protein>
<evidence type="ECO:0000313" key="3">
    <source>
        <dbReference type="Proteomes" id="UP001279681"/>
    </source>
</evidence>
<dbReference type="InterPro" id="IPR039567">
    <property type="entry name" value="Gly-zipper"/>
</dbReference>
<keyword evidence="3" id="KW-1185">Reference proteome</keyword>